<protein>
    <submittedName>
        <fullName evidence="3">YlxR family protein</fullName>
    </submittedName>
</protein>
<keyword evidence="4" id="KW-1185">Reference proteome</keyword>
<feature type="region of interest" description="Disordered" evidence="1">
    <location>
        <begin position="1"/>
        <end position="22"/>
    </location>
</feature>
<dbReference type="Proteomes" id="UP001056455">
    <property type="component" value="Chromosome"/>
</dbReference>
<dbReference type="Gene3D" id="3.30.1230.10">
    <property type="entry name" value="YlxR-like"/>
    <property type="match status" value="1"/>
</dbReference>
<organism evidence="3 4">
    <name type="scientific">Ornithinimicrobium faecis</name>
    <dbReference type="NCBI Taxonomy" id="2934158"/>
    <lineage>
        <taxon>Bacteria</taxon>
        <taxon>Bacillati</taxon>
        <taxon>Actinomycetota</taxon>
        <taxon>Actinomycetes</taxon>
        <taxon>Micrococcales</taxon>
        <taxon>Ornithinimicrobiaceae</taxon>
        <taxon>Ornithinimicrobium</taxon>
    </lineage>
</organism>
<accession>A0ABY4YZK9</accession>
<dbReference type="InterPro" id="IPR035931">
    <property type="entry name" value="YlxR-like_sf"/>
</dbReference>
<feature type="domain" description="YlxR" evidence="2">
    <location>
        <begin position="2"/>
        <end position="56"/>
    </location>
</feature>
<reference evidence="3" key="1">
    <citation type="submission" date="2022-06" db="EMBL/GenBank/DDBJ databases">
        <title>Ornithinimicrobium HY1793.</title>
        <authorList>
            <person name="Huang Y."/>
        </authorList>
    </citation>
    <scope>NUCLEOTIDE SEQUENCE</scope>
    <source>
        <strain evidence="3">HY1793</strain>
    </source>
</reference>
<evidence type="ECO:0000313" key="3">
    <source>
        <dbReference type="EMBL" id="USQ82196.1"/>
    </source>
</evidence>
<evidence type="ECO:0000259" key="2">
    <source>
        <dbReference type="Pfam" id="PF04296"/>
    </source>
</evidence>
<dbReference type="Pfam" id="PF04296">
    <property type="entry name" value="YlxR"/>
    <property type="match status" value="1"/>
</dbReference>
<evidence type="ECO:0000313" key="4">
    <source>
        <dbReference type="Proteomes" id="UP001056455"/>
    </source>
</evidence>
<dbReference type="InterPro" id="IPR007393">
    <property type="entry name" value="YlxR_dom"/>
</dbReference>
<sequence>MRVVAGDQHGPGQGWDLIPDPRRRRPGRGAYVHLTPECVTVAIQRGAFGRALRVPGRPDSAALMALLGQQD</sequence>
<dbReference type="EMBL" id="CP099489">
    <property type="protein sequence ID" value="USQ82196.1"/>
    <property type="molecule type" value="Genomic_DNA"/>
</dbReference>
<dbReference type="SUPFAM" id="SSF64376">
    <property type="entry name" value="YlxR-like"/>
    <property type="match status" value="1"/>
</dbReference>
<gene>
    <name evidence="3" type="ORF">NF556_13010</name>
</gene>
<proteinExistence type="predicted"/>
<evidence type="ECO:0000256" key="1">
    <source>
        <dbReference type="SAM" id="MobiDB-lite"/>
    </source>
</evidence>
<name>A0ABY4YZK9_9MICO</name>